<name>A0A220U482_9BACI</name>
<dbReference type="RefSeq" id="WP_089062061.1">
    <property type="nucleotide sequence ID" value="NZ_CP022315.1"/>
</dbReference>
<accession>A0A220U482</accession>
<keyword evidence="4 6" id="KW-0067">ATP-binding</keyword>
<dbReference type="Pfam" id="PF00005">
    <property type="entry name" value="ABC_tran"/>
    <property type="match status" value="1"/>
</dbReference>
<dbReference type="GO" id="GO:0005524">
    <property type="term" value="F:ATP binding"/>
    <property type="evidence" value="ECO:0007669"/>
    <property type="project" value="UniProtKB-KW"/>
</dbReference>
<proteinExistence type="inferred from homology"/>
<dbReference type="KEGG" id="vil:CFK37_11915"/>
<evidence type="ECO:0000313" key="6">
    <source>
        <dbReference type="EMBL" id="ASK62802.1"/>
    </source>
</evidence>
<evidence type="ECO:0000313" key="7">
    <source>
        <dbReference type="Proteomes" id="UP000198312"/>
    </source>
</evidence>
<dbReference type="InterPro" id="IPR027417">
    <property type="entry name" value="P-loop_NTPase"/>
</dbReference>
<organism evidence="6 7">
    <name type="scientific">Virgibacillus phasianinus</name>
    <dbReference type="NCBI Taxonomy" id="2017483"/>
    <lineage>
        <taxon>Bacteria</taxon>
        <taxon>Bacillati</taxon>
        <taxon>Bacillota</taxon>
        <taxon>Bacilli</taxon>
        <taxon>Bacillales</taxon>
        <taxon>Bacillaceae</taxon>
        <taxon>Virgibacillus</taxon>
    </lineage>
</organism>
<protein>
    <submittedName>
        <fullName evidence="6">Zinc ABC transporter ATP-binding protein</fullName>
    </submittedName>
</protein>
<evidence type="ECO:0000256" key="2">
    <source>
        <dbReference type="ARBA" id="ARBA00022448"/>
    </source>
</evidence>
<feature type="domain" description="ABC transporter" evidence="5">
    <location>
        <begin position="6"/>
        <end position="241"/>
    </location>
</feature>
<dbReference type="GO" id="GO:0016887">
    <property type="term" value="F:ATP hydrolysis activity"/>
    <property type="evidence" value="ECO:0007669"/>
    <property type="project" value="InterPro"/>
</dbReference>
<dbReference type="SMART" id="SM00382">
    <property type="entry name" value="AAA"/>
    <property type="match status" value="1"/>
</dbReference>
<reference evidence="6 7" key="1">
    <citation type="submission" date="2017-07" db="EMBL/GenBank/DDBJ databases">
        <title>Virgibacillus sp. LM2416.</title>
        <authorList>
            <person name="Tak E.J."/>
            <person name="Bae J.-W."/>
        </authorList>
    </citation>
    <scope>NUCLEOTIDE SEQUENCE [LARGE SCALE GENOMIC DNA]</scope>
    <source>
        <strain evidence="6 7">LM2416</strain>
    </source>
</reference>
<dbReference type="FunFam" id="3.40.50.300:FF:000134">
    <property type="entry name" value="Iron-enterobactin ABC transporter ATP-binding protein"/>
    <property type="match status" value="1"/>
</dbReference>
<dbReference type="InterPro" id="IPR050153">
    <property type="entry name" value="Metal_Ion_Import_ABC"/>
</dbReference>
<evidence type="ECO:0000256" key="1">
    <source>
        <dbReference type="ARBA" id="ARBA00005417"/>
    </source>
</evidence>
<dbReference type="OrthoDB" id="9789994at2"/>
<comment type="similarity">
    <text evidence="1">Belongs to the ABC transporter superfamily.</text>
</comment>
<dbReference type="InterPro" id="IPR003593">
    <property type="entry name" value="AAA+_ATPase"/>
</dbReference>
<evidence type="ECO:0000256" key="4">
    <source>
        <dbReference type="ARBA" id="ARBA00022840"/>
    </source>
</evidence>
<dbReference type="InterPro" id="IPR003439">
    <property type="entry name" value="ABC_transporter-like_ATP-bd"/>
</dbReference>
<evidence type="ECO:0000256" key="3">
    <source>
        <dbReference type="ARBA" id="ARBA00022741"/>
    </source>
</evidence>
<evidence type="ECO:0000259" key="5">
    <source>
        <dbReference type="PROSITE" id="PS50893"/>
    </source>
</evidence>
<dbReference type="InterPro" id="IPR017871">
    <property type="entry name" value="ABC_transporter-like_CS"/>
</dbReference>
<dbReference type="CDD" id="cd03235">
    <property type="entry name" value="ABC_Metallic_Cations"/>
    <property type="match status" value="1"/>
</dbReference>
<dbReference type="SUPFAM" id="SSF52540">
    <property type="entry name" value="P-loop containing nucleoside triphosphate hydrolases"/>
    <property type="match status" value="1"/>
</dbReference>
<dbReference type="PANTHER" id="PTHR42734">
    <property type="entry name" value="METAL TRANSPORT SYSTEM ATP-BINDING PROTEIN TM_0124-RELATED"/>
    <property type="match status" value="1"/>
</dbReference>
<dbReference type="AlphaFoldDB" id="A0A220U482"/>
<dbReference type="PANTHER" id="PTHR42734:SF17">
    <property type="entry name" value="METAL TRANSPORT SYSTEM ATP-BINDING PROTEIN TM_0124-RELATED"/>
    <property type="match status" value="1"/>
</dbReference>
<dbReference type="EMBL" id="CP022315">
    <property type="protein sequence ID" value="ASK62802.1"/>
    <property type="molecule type" value="Genomic_DNA"/>
</dbReference>
<gene>
    <name evidence="6" type="ORF">CFK37_11915</name>
</gene>
<dbReference type="PROSITE" id="PS50893">
    <property type="entry name" value="ABC_TRANSPORTER_2"/>
    <property type="match status" value="1"/>
</dbReference>
<dbReference type="PROSITE" id="PS00211">
    <property type="entry name" value="ABC_TRANSPORTER_1"/>
    <property type="match status" value="1"/>
</dbReference>
<keyword evidence="3" id="KW-0547">Nucleotide-binding</keyword>
<keyword evidence="7" id="KW-1185">Reference proteome</keyword>
<dbReference type="Gene3D" id="3.40.50.300">
    <property type="entry name" value="P-loop containing nucleotide triphosphate hydrolases"/>
    <property type="match status" value="1"/>
</dbReference>
<keyword evidence="2" id="KW-0813">Transport</keyword>
<dbReference type="Proteomes" id="UP000198312">
    <property type="component" value="Chromosome"/>
</dbReference>
<sequence length="251" mass="27982">MAKAIVAMKDVDYAYDNNAALSNINFEIPKGAFMGLVGPNGGGKTTLIKLILGILKPDHGTISLFNQPITKFKDWNQIGFVSQKSNSFNKGFPATVFEVVSMGLTAKIGYLKFFKKQDKAKILEAIEQVGMSDYTHQNIGNLSGGQQQRIFIARSLVSDPQLLILDEPTVGVDNENVKRFYELLHRLNKQRNITLLLVTHDTGIITEHATDIVCLNKTLHFHGDTDDYSSLTDNDFTKFYGHPVNLVTHDH</sequence>